<protein>
    <submittedName>
        <fullName evidence="2">Uncharacterized protein</fullName>
    </submittedName>
</protein>
<feature type="coiled-coil region" evidence="1">
    <location>
        <begin position="101"/>
        <end position="182"/>
    </location>
</feature>
<keyword evidence="1" id="KW-0175">Coiled coil</keyword>
<dbReference type="EMBL" id="GDQN01011462">
    <property type="protein sequence ID" value="JAT79592.1"/>
    <property type="molecule type" value="Transcribed_RNA"/>
</dbReference>
<organism evidence="2">
    <name type="scientific">Pectinophora gossypiella</name>
    <name type="common">Cotton pink bollworm</name>
    <name type="synonym">Depressaria gossypiella</name>
    <dbReference type="NCBI Taxonomy" id="13191"/>
    <lineage>
        <taxon>Eukaryota</taxon>
        <taxon>Metazoa</taxon>
        <taxon>Ecdysozoa</taxon>
        <taxon>Arthropoda</taxon>
        <taxon>Hexapoda</taxon>
        <taxon>Insecta</taxon>
        <taxon>Pterygota</taxon>
        <taxon>Neoptera</taxon>
        <taxon>Endopterygota</taxon>
        <taxon>Lepidoptera</taxon>
        <taxon>Glossata</taxon>
        <taxon>Ditrysia</taxon>
        <taxon>Gelechioidea</taxon>
        <taxon>Gelechiidae</taxon>
        <taxon>Apatetrinae</taxon>
        <taxon>Pectinophora</taxon>
    </lineage>
</organism>
<feature type="coiled-coil region" evidence="1">
    <location>
        <begin position="34"/>
        <end position="68"/>
    </location>
</feature>
<proteinExistence type="predicted"/>
<gene>
    <name evidence="2" type="ORF">g.962</name>
</gene>
<evidence type="ECO:0000313" key="2">
    <source>
        <dbReference type="EMBL" id="JAT79592.1"/>
    </source>
</evidence>
<accession>A0A1E1VY21</accession>
<evidence type="ECO:0000256" key="1">
    <source>
        <dbReference type="SAM" id="Coils"/>
    </source>
</evidence>
<dbReference type="OrthoDB" id="7461933at2759"/>
<name>A0A1E1VY21_PECGO</name>
<dbReference type="AlphaFoldDB" id="A0A1E1VY21"/>
<reference evidence="2" key="1">
    <citation type="submission" date="2015-09" db="EMBL/GenBank/DDBJ databases">
        <title>De novo assembly of Pectinophora gossypiella (Pink Bollworm) gut transcriptome.</title>
        <authorList>
            <person name="Tassone E.E."/>
        </authorList>
    </citation>
    <scope>NUCLEOTIDE SEQUENCE</scope>
</reference>
<sequence>MLQLQLKAETKRKLYEERQVYKLRNAERSLCEELFTVKSEIEFLTEQLEELKDKISETSYAISNMEMQKAAESSKLNNNIQWLDRHKREFDEIFAAEQKLLECRNNALKEKEAEEQELERQKQKEIEKQNHVKANEASAIEEECSEIERECAVLKKRNAAIMLKLRRKLVETEDVRRELLNKQEPPLQHNEATQ</sequence>